<keyword evidence="3" id="KW-0863">Zinc-finger</keyword>
<keyword evidence="5" id="KW-0862">Zinc</keyword>
<dbReference type="CDD" id="cd20339">
    <property type="entry name" value="BRcat_RBR_RNF216"/>
    <property type="match status" value="1"/>
</dbReference>
<keyword evidence="4" id="KW-0833">Ubl conjugation pathway</keyword>
<keyword evidence="8" id="KW-1185">Reference proteome</keyword>
<evidence type="ECO:0000313" key="8">
    <source>
        <dbReference type="Proteomes" id="UP000309038"/>
    </source>
</evidence>
<protein>
    <submittedName>
        <fullName evidence="7">Uncharacterized protein</fullName>
    </submittedName>
</protein>
<dbReference type="PANTHER" id="PTHR22770:SF47">
    <property type="entry name" value="E3 UBIQUITIN-PROTEIN LIGASE RNF216"/>
    <property type="match status" value="1"/>
</dbReference>
<sequence>MDLDVQILGHRVLERGTGTMPEGQRRAAKIRIRKVPSPEDIIEISDTDSDDEADAQKIPQAGLSRIRGLFDPLHLPLFLPDPDDLRAPRAGPSDAVPNALRRLDHMQLAQETLNVDADDPPPEHEPEEKDRSDLPLSQEERDTLHDSSIAQIIEIIPDVDPAHVADLVGQNIDIHKSKVVEHVLHLLFEDPTYPKMNRSKGKGKRRMEDGQGQGGSPPKKLRIEVDFASKNRGRSGGPWYNELAMEQLGQDFPRIPLPFIRQKFLKECGSLYAPTYFALDIENKSAYPAFRPKATATRSNESELHRFLSEKLLALYDRVKQRKEIEAAGLENLEECPFCDYKVVIDNEAEKLFRCEKEDCGAVTCRGCKKPDHLPKSCKEVEDDKKLDGRHAVEEAMSEWSTLHQIESANADPSS</sequence>
<dbReference type="PANTHER" id="PTHR22770">
    <property type="entry name" value="UBIQUITIN CONJUGATING ENZYME 7 INTERACTING PROTEIN-RELATED"/>
    <property type="match status" value="1"/>
</dbReference>
<evidence type="ECO:0000256" key="4">
    <source>
        <dbReference type="ARBA" id="ARBA00022786"/>
    </source>
</evidence>
<dbReference type="SUPFAM" id="SSF57850">
    <property type="entry name" value="RING/U-box"/>
    <property type="match status" value="1"/>
</dbReference>
<feature type="compositionally biased region" description="Basic and acidic residues" evidence="6">
    <location>
        <begin position="121"/>
        <end position="136"/>
    </location>
</feature>
<dbReference type="GO" id="GO:0008270">
    <property type="term" value="F:zinc ion binding"/>
    <property type="evidence" value="ECO:0007669"/>
    <property type="project" value="UniProtKB-KW"/>
</dbReference>
<organism evidence="7 8">
    <name type="scientific">Hermanssonia centrifuga</name>
    <dbReference type="NCBI Taxonomy" id="98765"/>
    <lineage>
        <taxon>Eukaryota</taxon>
        <taxon>Fungi</taxon>
        <taxon>Dikarya</taxon>
        <taxon>Basidiomycota</taxon>
        <taxon>Agaricomycotina</taxon>
        <taxon>Agaricomycetes</taxon>
        <taxon>Polyporales</taxon>
        <taxon>Meruliaceae</taxon>
        <taxon>Hermanssonia</taxon>
    </lineage>
</organism>
<accession>A0A4S4KAW9</accession>
<dbReference type="InterPro" id="IPR051628">
    <property type="entry name" value="LUBAC_E3_Ligases"/>
</dbReference>
<name>A0A4S4KAW9_9APHY</name>
<evidence type="ECO:0000256" key="5">
    <source>
        <dbReference type="ARBA" id="ARBA00022833"/>
    </source>
</evidence>
<gene>
    <name evidence="7" type="ORF">EW026_g7813</name>
</gene>
<keyword evidence="2" id="KW-0479">Metal-binding</keyword>
<dbReference type="EMBL" id="SGPJ01000668">
    <property type="protein sequence ID" value="THG93419.1"/>
    <property type="molecule type" value="Genomic_DNA"/>
</dbReference>
<comment type="pathway">
    <text evidence="1">Protein modification; protein ubiquitination.</text>
</comment>
<dbReference type="InterPro" id="IPR047545">
    <property type="entry name" value="BRcat_RBR_RNF216"/>
</dbReference>
<evidence type="ECO:0000256" key="2">
    <source>
        <dbReference type="ARBA" id="ARBA00022723"/>
    </source>
</evidence>
<dbReference type="Proteomes" id="UP000309038">
    <property type="component" value="Unassembled WGS sequence"/>
</dbReference>
<evidence type="ECO:0000313" key="7">
    <source>
        <dbReference type="EMBL" id="THG93419.1"/>
    </source>
</evidence>
<evidence type="ECO:0000256" key="6">
    <source>
        <dbReference type="SAM" id="MobiDB-lite"/>
    </source>
</evidence>
<evidence type="ECO:0000256" key="3">
    <source>
        <dbReference type="ARBA" id="ARBA00022771"/>
    </source>
</evidence>
<evidence type="ECO:0000256" key="1">
    <source>
        <dbReference type="ARBA" id="ARBA00004906"/>
    </source>
</evidence>
<comment type="caution">
    <text evidence="7">The sequence shown here is derived from an EMBL/GenBank/DDBJ whole genome shotgun (WGS) entry which is preliminary data.</text>
</comment>
<dbReference type="AlphaFoldDB" id="A0A4S4KAW9"/>
<feature type="region of interest" description="Disordered" evidence="6">
    <location>
        <begin position="115"/>
        <end position="136"/>
    </location>
</feature>
<feature type="region of interest" description="Disordered" evidence="6">
    <location>
        <begin position="195"/>
        <end position="220"/>
    </location>
</feature>
<reference evidence="7 8" key="1">
    <citation type="submission" date="2019-02" db="EMBL/GenBank/DDBJ databases">
        <title>Genome sequencing of the rare red list fungi Phlebia centrifuga.</title>
        <authorList>
            <person name="Buettner E."/>
            <person name="Kellner H."/>
        </authorList>
    </citation>
    <scope>NUCLEOTIDE SEQUENCE [LARGE SCALE GENOMIC DNA]</scope>
    <source>
        <strain evidence="7 8">DSM 108282</strain>
    </source>
</reference>
<proteinExistence type="predicted"/>